<dbReference type="GO" id="GO:0043565">
    <property type="term" value="F:sequence-specific DNA binding"/>
    <property type="evidence" value="ECO:0007669"/>
    <property type="project" value="InterPro"/>
</dbReference>
<feature type="domain" description="HTH araC/xylS-type" evidence="4">
    <location>
        <begin position="177"/>
        <end position="275"/>
    </location>
</feature>
<dbReference type="InterPro" id="IPR009057">
    <property type="entry name" value="Homeodomain-like_sf"/>
</dbReference>
<proteinExistence type="predicted"/>
<keyword evidence="1" id="KW-0805">Transcription regulation</keyword>
<evidence type="ECO:0000313" key="5">
    <source>
        <dbReference type="EMBL" id="MBU3853369.1"/>
    </source>
</evidence>
<dbReference type="Proteomes" id="UP000823865">
    <property type="component" value="Unassembled WGS sequence"/>
</dbReference>
<organism evidence="5 6">
    <name type="scientific">Candidatus Paraprevotella stercoravium</name>
    <dbReference type="NCBI Taxonomy" id="2838725"/>
    <lineage>
        <taxon>Bacteria</taxon>
        <taxon>Pseudomonadati</taxon>
        <taxon>Bacteroidota</taxon>
        <taxon>Bacteroidia</taxon>
        <taxon>Bacteroidales</taxon>
        <taxon>Prevotellaceae</taxon>
        <taxon>Paraprevotella</taxon>
    </lineage>
</organism>
<name>A0A9E2P0X3_9BACT</name>
<reference evidence="5" key="2">
    <citation type="submission" date="2021-04" db="EMBL/GenBank/DDBJ databases">
        <authorList>
            <person name="Gilroy R."/>
        </authorList>
    </citation>
    <scope>NUCLEOTIDE SEQUENCE</scope>
    <source>
        <strain evidence="5">G3-2149</strain>
    </source>
</reference>
<dbReference type="PROSITE" id="PS00041">
    <property type="entry name" value="HTH_ARAC_FAMILY_1"/>
    <property type="match status" value="1"/>
</dbReference>
<dbReference type="InterPro" id="IPR020449">
    <property type="entry name" value="Tscrpt_reg_AraC-type_HTH"/>
</dbReference>
<evidence type="ECO:0000256" key="3">
    <source>
        <dbReference type="ARBA" id="ARBA00023163"/>
    </source>
</evidence>
<dbReference type="GO" id="GO:0003700">
    <property type="term" value="F:DNA-binding transcription factor activity"/>
    <property type="evidence" value="ECO:0007669"/>
    <property type="project" value="InterPro"/>
</dbReference>
<evidence type="ECO:0000256" key="2">
    <source>
        <dbReference type="ARBA" id="ARBA00023125"/>
    </source>
</evidence>
<dbReference type="SMART" id="SM00342">
    <property type="entry name" value="HTH_ARAC"/>
    <property type="match status" value="1"/>
</dbReference>
<protein>
    <submittedName>
        <fullName evidence="5">Helix-turn-helix domain-containing protein</fullName>
    </submittedName>
</protein>
<evidence type="ECO:0000259" key="4">
    <source>
        <dbReference type="PROSITE" id="PS01124"/>
    </source>
</evidence>
<gene>
    <name evidence="5" type="ORF">H9789_06045</name>
</gene>
<reference evidence="5" key="1">
    <citation type="journal article" date="2021" name="PeerJ">
        <title>Extensive microbial diversity within the chicken gut microbiome revealed by metagenomics and culture.</title>
        <authorList>
            <person name="Gilroy R."/>
            <person name="Ravi A."/>
            <person name="Getino M."/>
            <person name="Pursley I."/>
            <person name="Horton D.L."/>
            <person name="Alikhan N.F."/>
            <person name="Baker D."/>
            <person name="Gharbi K."/>
            <person name="Hall N."/>
            <person name="Watson M."/>
            <person name="Adriaenssens E.M."/>
            <person name="Foster-Nyarko E."/>
            <person name="Jarju S."/>
            <person name="Secka A."/>
            <person name="Antonio M."/>
            <person name="Oren A."/>
            <person name="Chaudhuri R.R."/>
            <person name="La Ragione R."/>
            <person name="Hildebrand F."/>
            <person name="Pallen M.J."/>
        </authorList>
    </citation>
    <scope>NUCLEOTIDE SEQUENCE</scope>
    <source>
        <strain evidence="5">G3-2149</strain>
    </source>
</reference>
<dbReference type="PANTHER" id="PTHR43280">
    <property type="entry name" value="ARAC-FAMILY TRANSCRIPTIONAL REGULATOR"/>
    <property type="match status" value="1"/>
</dbReference>
<dbReference type="PANTHER" id="PTHR43280:SF32">
    <property type="entry name" value="TRANSCRIPTIONAL REGULATORY PROTEIN"/>
    <property type="match status" value="1"/>
</dbReference>
<dbReference type="PRINTS" id="PR00032">
    <property type="entry name" value="HTHARAC"/>
</dbReference>
<keyword evidence="3" id="KW-0804">Transcription</keyword>
<evidence type="ECO:0000256" key="1">
    <source>
        <dbReference type="ARBA" id="ARBA00023015"/>
    </source>
</evidence>
<accession>A0A9E2P0X3</accession>
<keyword evidence="2" id="KW-0238">DNA-binding</keyword>
<dbReference type="Gene3D" id="1.10.10.60">
    <property type="entry name" value="Homeodomain-like"/>
    <property type="match status" value="1"/>
</dbReference>
<comment type="caution">
    <text evidence="5">The sequence shown here is derived from an EMBL/GenBank/DDBJ whole genome shotgun (WGS) entry which is preliminary data.</text>
</comment>
<dbReference type="PROSITE" id="PS01124">
    <property type="entry name" value="HTH_ARAC_FAMILY_2"/>
    <property type="match status" value="1"/>
</dbReference>
<dbReference type="AlphaFoldDB" id="A0A9E2P0X3"/>
<evidence type="ECO:0000313" key="6">
    <source>
        <dbReference type="Proteomes" id="UP000823865"/>
    </source>
</evidence>
<sequence length="287" mass="34033">MLQSNFLESEYYSCFHTDLQNIPSFLFAPSRQVVLFVEKGSALVSVNEKEHRARENVMFFIQPDSEIKLIKHTKDFKVFFVSFLRSILHEVGQRLEPRFFGLLFHKVHWFVIPEARDSVRGFCSLFEYAYKDKRNPFRHDVITSLIEVFIKGIYGVVLEYYPDLKSNDTLRIQTLFKRFMFLLENNYMTEHRVQFYAEQLCISTKYLTQICRRVLEKTPKALIDYKLFSTALGMLDRTDKTIQEVSNALGFPDQSYFSRFFKRCMGVSPVYYRQNPGKVHVPAFEEF</sequence>
<dbReference type="EMBL" id="JAHLFU010000125">
    <property type="protein sequence ID" value="MBU3853369.1"/>
    <property type="molecule type" value="Genomic_DNA"/>
</dbReference>
<dbReference type="InterPro" id="IPR018062">
    <property type="entry name" value="HTH_AraC-typ_CS"/>
</dbReference>
<dbReference type="InterPro" id="IPR018060">
    <property type="entry name" value="HTH_AraC"/>
</dbReference>
<dbReference type="Pfam" id="PF12833">
    <property type="entry name" value="HTH_18"/>
    <property type="match status" value="1"/>
</dbReference>
<dbReference type="SUPFAM" id="SSF46689">
    <property type="entry name" value="Homeodomain-like"/>
    <property type="match status" value="1"/>
</dbReference>